<name>A0A084J7Q9_9CLOT</name>
<dbReference type="InterPro" id="IPR011112">
    <property type="entry name" value="Rho-like_N"/>
</dbReference>
<dbReference type="AlphaFoldDB" id="A0A084J7Q9"/>
<protein>
    <recommendedName>
        <fullName evidence="2">Rho termination factor-like N-terminal domain-containing protein</fullName>
    </recommendedName>
</protein>
<dbReference type="GO" id="GO:0006353">
    <property type="term" value="P:DNA-templated transcription termination"/>
    <property type="evidence" value="ECO:0007669"/>
    <property type="project" value="InterPro"/>
</dbReference>
<dbReference type="InterPro" id="IPR036269">
    <property type="entry name" value="Rho_N_sf"/>
</dbReference>
<dbReference type="Proteomes" id="UP000028542">
    <property type="component" value="Unassembled WGS sequence"/>
</dbReference>
<feature type="compositionally biased region" description="Basic and acidic residues" evidence="1">
    <location>
        <begin position="49"/>
        <end position="61"/>
    </location>
</feature>
<dbReference type="EMBL" id="JPMD01000049">
    <property type="protein sequence ID" value="KEZ84993.1"/>
    <property type="molecule type" value="Genomic_DNA"/>
</dbReference>
<reference evidence="3 4" key="1">
    <citation type="submission" date="2014-07" db="EMBL/GenBank/DDBJ databases">
        <title>Draft genome of Clostridium sulfidigenes 113A isolated from sediments associated with methane hydrate from Krishna Godavari basin.</title>
        <authorList>
            <person name="Honkalas V.S."/>
            <person name="Dabir A.P."/>
            <person name="Arora P."/>
            <person name="Dhakephalkar P.K."/>
        </authorList>
    </citation>
    <scope>NUCLEOTIDE SEQUENCE [LARGE SCALE GENOMIC DNA]</scope>
    <source>
        <strain evidence="3 4">113A</strain>
    </source>
</reference>
<dbReference type="Gene3D" id="1.10.720.10">
    <property type="match status" value="1"/>
</dbReference>
<evidence type="ECO:0000256" key="1">
    <source>
        <dbReference type="SAM" id="MobiDB-lite"/>
    </source>
</evidence>
<dbReference type="Pfam" id="PF07498">
    <property type="entry name" value="Rho_N"/>
    <property type="match status" value="1"/>
</dbReference>
<keyword evidence="4" id="KW-1185">Reference proteome</keyword>
<gene>
    <name evidence="3" type="ORF">IO99_17125</name>
</gene>
<dbReference type="STRING" id="318464.IO99_17125"/>
<evidence type="ECO:0000259" key="2">
    <source>
        <dbReference type="SMART" id="SM00959"/>
    </source>
</evidence>
<evidence type="ECO:0000313" key="3">
    <source>
        <dbReference type="EMBL" id="KEZ84993.1"/>
    </source>
</evidence>
<proteinExistence type="predicted"/>
<feature type="region of interest" description="Disordered" evidence="1">
    <location>
        <begin position="49"/>
        <end position="73"/>
    </location>
</feature>
<sequence length="73" mass="8554">MNSENLHSMSVIELKSIAKELGIKNITKFKKNELIEEIERVSLKSVEIKNEEDSHKDDEKIQPAQIKKRRYNS</sequence>
<dbReference type="SUPFAM" id="SSF68912">
    <property type="entry name" value="Rho N-terminal domain-like"/>
    <property type="match status" value="1"/>
</dbReference>
<organism evidence="3 4">
    <name type="scientific">Clostridium sulfidigenes</name>
    <dbReference type="NCBI Taxonomy" id="318464"/>
    <lineage>
        <taxon>Bacteria</taxon>
        <taxon>Bacillati</taxon>
        <taxon>Bacillota</taxon>
        <taxon>Clostridia</taxon>
        <taxon>Eubacteriales</taxon>
        <taxon>Clostridiaceae</taxon>
        <taxon>Clostridium</taxon>
    </lineage>
</organism>
<accession>A0A084J7Q9</accession>
<evidence type="ECO:0000313" key="4">
    <source>
        <dbReference type="Proteomes" id="UP000028542"/>
    </source>
</evidence>
<feature type="domain" description="Rho termination factor-like N-terminal" evidence="2">
    <location>
        <begin position="5"/>
        <end position="47"/>
    </location>
</feature>
<dbReference type="SMART" id="SM00959">
    <property type="entry name" value="Rho_N"/>
    <property type="match status" value="1"/>
</dbReference>
<comment type="caution">
    <text evidence="3">The sequence shown here is derived from an EMBL/GenBank/DDBJ whole genome shotgun (WGS) entry which is preliminary data.</text>
</comment>